<feature type="non-terminal residue" evidence="3">
    <location>
        <position position="1"/>
    </location>
</feature>
<dbReference type="InterPro" id="IPR036047">
    <property type="entry name" value="F-box-like_dom_sf"/>
</dbReference>
<dbReference type="Proteomes" id="UP001341281">
    <property type="component" value="Chromosome 06"/>
</dbReference>
<reference evidence="3 4" key="1">
    <citation type="submission" date="2024-02" db="EMBL/GenBank/DDBJ databases">
        <title>High-quality chromosome-scale genome assembly of Pensacola bahiagrass (Paspalum notatum Flugge var. saurae).</title>
        <authorList>
            <person name="Vega J.M."/>
            <person name="Podio M."/>
            <person name="Orjuela J."/>
            <person name="Siena L.A."/>
            <person name="Pessino S.C."/>
            <person name="Combes M.C."/>
            <person name="Mariac C."/>
            <person name="Albertini E."/>
            <person name="Pupilli F."/>
            <person name="Ortiz J.P.A."/>
            <person name="Leblanc O."/>
        </authorList>
    </citation>
    <scope>NUCLEOTIDE SEQUENCE [LARGE SCALE GENOMIC DNA]</scope>
    <source>
        <strain evidence="3">R1</strain>
        <tissue evidence="3">Leaf</tissue>
    </source>
</reference>
<feature type="region of interest" description="Disordered" evidence="1">
    <location>
        <begin position="1"/>
        <end position="48"/>
    </location>
</feature>
<dbReference type="Pfam" id="PF00646">
    <property type="entry name" value="F-box"/>
    <property type="match status" value="1"/>
</dbReference>
<dbReference type="InterPro" id="IPR032675">
    <property type="entry name" value="LRR_dom_sf"/>
</dbReference>
<dbReference type="EMBL" id="CP144750">
    <property type="protein sequence ID" value="WVZ78862.1"/>
    <property type="molecule type" value="Genomic_DNA"/>
</dbReference>
<dbReference type="Gene3D" id="3.80.10.10">
    <property type="entry name" value="Ribonuclease Inhibitor"/>
    <property type="match status" value="1"/>
</dbReference>
<dbReference type="SUPFAM" id="SSF52058">
    <property type="entry name" value="L domain-like"/>
    <property type="match status" value="1"/>
</dbReference>
<organism evidence="3 4">
    <name type="scientific">Paspalum notatum var. saurae</name>
    <dbReference type="NCBI Taxonomy" id="547442"/>
    <lineage>
        <taxon>Eukaryota</taxon>
        <taxon>Viridiplantae</taxon>
        <taxon>Streptophyta</taxon>
        <taxon>Embryophyta</taxon>
        <taxon>Tracheophyta</taxon>
        <taxon>Spermatophyta</taxon>
        <taxon>Magnoliopsida</taxon>
        <taxon>Liliopsida</taxon>
        <taxon>Poales</taxon>
        <taxon>Poaceae</taxon>
        <taxon>PACMAD clade</taxon>
        <taxon>Panicoideae</taxon>
        <taxon>Andropogonodae</taxon>
        <taxon>Paspaleae</taxon>
        <taxon>Paspalinae</taxon>
        <taxon>Paspalum</taxon>
    </lineage>
</organism>
<dbReference type="InterPro" id="IPR053772">
    <property type="entry name" value="At1g61320/At1g61330-like"/>
</dbReference>
<name>A0AAQ3TVF6_PASNO</name>
<evidence type="ECO:0000313" key="3">
    <source>
        <dbReference type="EMBL" id="WVZ78862.1"/>
    </source>
</evidence>
<dbReference type="InterPro" id="IPR001810">
    <property type="entry name" value="F-box_dom"/>
</dbReference>
<feature type="compositionally biased region" description="Basic and acidic residues" evidence="1">
    <location>
        <begin position="1"/>
        <end position="10"/>
    </location>
</feature>
<feature type="domain" description="F-box" evidence="2">
    <location>
        <begin position="64"/>
        <end position="101"/>
    </location>
</feature>
<keyword evidence="4" id="KW-1185">Reference proteome</keyword>
<proteinExistence type="predicted"/>
<dbReference type="PANTHER" id="PTHR34145">
    <property type="entry name" value="OS02G0105600 PROTEIN"/>
    <property type="match status" value="1"/>
</dbReference>
<evidence type="ECO:0000256" key="1">
    <source>
        <dbReference type="SAM" id="MobiDB-lite"/>
    </source>
</evidence>
<sequence length="486" mass="55026">EGSLGRETKGDPFPFPPNRRASGKWRSTPTDGGGDRAKIPRLDKQGDQVEAVGAGADAVPEDRLSQLPEDLLKDHILTRLPLKDAIRTGVLARVWRQLWKTRWGPEGSCSVEVRGSRDALQLKRRERMARPWNRIDRFSLVAETTALTAKELRSFVEYTAKCSVADLHVESRKRSEMLSFPVTKSSLDLERLSLRNFRISNMHYSDNHTKFRALGVIQLHCCTISNNRAFENMLKVSPSLLTLDLRGCTFIERWERKEWEARDKRLVMPPNLRTLTMAECVSYKFSRWKARLDLVDVPSLRSFRYSGDFIDSPFTLPRAAALDDLYIMFSHSSSASEKYNDVKLNEYLPEDLSRLNVLTISGNALRGASSLPDGGGPAQMPSLSLHNLRELQLLMFGLEAVNLAELYAFLKACPCPNLERLFVQLPESDYKPLEGSIDEGREELQLAPHWGAANLREALADGKLLLRQFDDAAAPQPYHSEIFIEL</sequence>
<gene>
    <name evidence="3" type="ORF">U9M48_026510</name>
</gene>
<accession>A0AAQ3TVF6</accession>
<dbReference type="CDD" id="cd22160">
    <property type="entry name" value="F-box_AtFBL13-like"/>
    <property type="match status" value="1"/>
</dbReference>
<dbReference type="InterPro" id="IPR053781">
    <property type="entry name" value="F-box_AtFBL13-like"/>
</dbReference>
<evidence type="ECO:0000259" key="2">
    <source>
        <dbReference type="Pfam" id="PF00646"/>
    </source>
</evidence>
<feature type="compositionally biased region" description="Basic and acidic residues" evidence="1">
    <location>
        <begin position="33"/>
        <end position="47"/>
    </location>
</feature>
<dbReference type="AlphaFoldDB" id="A0AAQ3TVF6"/>
<dbReference type="SUPFAM" id="SSF81383">
    <property type="entry name" value="F-box domain"/>
    <property type="match status" value="1"/>
</dbReference>
<dbReference type="PANTHER" id="PTHR34145:SF65">
    <property type="entry name" value="FBD DOMAIN-CONTAINING PROTEIN"/>
    <property type="match status" value="1"/>
</dbReference>
<evidence type="ECO:0000313" key="4">
    <source>
        <dbReference type="Proteomes" id="UP001341281"/>
    </source>
</evidence>
<protein>
    <recommendedName>
        <fullName evidence="2">F-box domain-containing protein</fullName>
    </recommendedName>
</protein>